<gene>
    <name evidence="3" type="ORF">H1R16_11455</name>
    <name evidence="2" type="ORF">H2507_04010</name>
</gene>
<reference evidence="3" key="1">
    <citation type="submission" date="2020-07" db="EMBL/GenBank/DDBJ databases">
        <title>Chryseobacterium sp. CX-624.</title>
        <authorList>
            <person name="Yang C."/>
        </authorList>
    </citation>
    <scope>NUCLEOTIDE SEQUENCE</scope>
    <source>
        <strain evidence="3">CX-624</strain>
    </source>
</reference>
<sequence length="150" mass="18182">MKRNSNIVPLSRDHHFGLLCSWKIRQGLSKKIDPKRISVYLDYFWNTHLKTHFKEEEEVLFIKREDALTMKALDEHRQIEHLVNRITDDPRETLLMEFSELLQEHIRFEERVLFPHFETILTEPELAEVGKQLDLIHQPQTDGYKDEFWR</sequence>
<evidence type="ECO:0000313" key="5">
    <source>
        <dbReference type="Proteomes" id="UP000539710"/>
    </source>
</evidence>
<reference evidence="4" key="2">
    <citation type="submission" date="2020-07" db="EMBL/GenBank/DDBJ databases">
        <title>Chryseobacterium sp.cx-624.</title>
        <authorList>
            <person name="Yang C."/>
        </authorList>
    </citation>
    <scope>NUCLEOTIDE SEQUENCE [LARGE SCALE GENOMIC DNA]</scope>
    <source>
        <strain evidence="4">cx-624</strain>
    </source>
</reference>
<accession>A0A7D7QEK2</accession>
<proteinExistence type="predicted"/>
<evidence type="ECO:0000313" key="2">
    <source>
        <dbReference type="EMBL" id="MBA5246328.1"/>
    </source>
</evidence>
<organism evidence="3 4">
    <name type="scientific">Marnyiella aurantia</name>
    <dbReference type="NCBI Taxonomy" id="2758037"/>
    <lineage>
        <taxon>Bacteria</taxon>
        <taxon>Pseudomonadati</taxon>
        <taxon>Bacteroidota</taxon>
        <taxon>Flavobacteriia</taxon>
        <taxon>Flavobacteriales</taxon>
        <taxon>Weeksellaceae</taxon>
        <taxon>Marnyiella</taxon>
    </lineage>
</organism>
<evidence type="ECO:0000313" key="3">
    <source>
        <dbReference type="EMBL" id="QMS98301.1"/>
    </source>
</evidence>
<dbReference type="AlphaFoldDB" id="A0A7D7QEK2"/>
<reference evidence="5" key="3">
    <citation type="submission" date="2020-07" db="EMBL/GenBank/DDBJ databases">
        <title>Flavobacterium sp. xlx-214.</title>
        <authorList>
            <person name="Yang C."/>
        </authorList>
    </citation>
    <scope>NUCLEOTIDE SEQUENCE [LARGE SCALE GENOMIC DNA]</scope>
    <source>
        <strain evidence="5">CX-624</strain>
    </source>
</reference>
<dbReference type="Pfam" id="PF01814">
    <property type="entry name" value="Hemerythrin"/>
    <property type="match status" value="1"/>
</dbReference>
<dbReference type="Gene3D" id="1.20.120.520">
    <property type="entry name" value="nmb1532 protein domain like"/>
    <property type="match status" value="1"/>
</dbReference>
<evidence type="ECO:0000259" key="1">
    <source>
        <dbReference type="Pfam" id="PF01814"/>
    </source>
</evidence>
<dbReference type="Proteomes" id="UP000515349">
    <property type="component" value="Chromosome"/>
</dbReference>
<reference evidence="2" key="4">
    <citation type="submission" date="2020-07" db="EMBL/GenBank/DDBJ databases">
        <authorList>
            <person name="Yang C."/>
        </authorList>
    </citation>
    <scope>NUCLEOTIDE SEQUENCE</scope>
    <source>
        <strain evidence="2">Cx-624</strain>
    </source>
</reference>
<dbReference type="KEGG" id="cbau:H1R16_11455"/>
<dbReference type="Proteomes" id="UP000539710">
    <property type="component" value="Unassembled WGS sequence"/>
</dbReference>
<evidence type="ECO:0000313" key="4">
    <source>
        <dbReference type="Proteomes" id="UP000515349"/>
    </source>
</evidence>
<name>A0A7D7QEK2_9FLAO</name>
<protein>
    <submittedName>
        <fullName evidence="3">Hemerythrin domain-containing protein</fullName>
    </submittedName>
</protein>
<dbReference type="EMBL" id="JACEUX010000001">
    <property type="protein sequence ID" value="MBA5246328.1"/>
    <property type="molecule type" value="Genomic_DNA"/>
</dbReference>
<feature type="domain" description="Hemerythrin-like" evidence="1">
    <location>
        <begin position="34"/>
        <end position="116"/>
    </location>
</feature>
<keyword evidence="5" id="KW-1185">Reference proteome</keyword>
<dbReference type="InterPro" id="IPR012312">
    <property type="entry name" value="Hemerythrin-like"/>
</dbReference>
<dbReference type="RefSeq" id="WP_181886413.1">
    <property type="nucleotide sequence ID" value="NZ_CP059472.1"/>
</dbReference>
<dbReference type="EMBL" id="CP059472">
    <property type="protein sequence ID" value="QMS98301.1"/>
    <property type="molecule type" value="Genomic_DNA"/>
</dbReference>